<comment type="caution">
    <text evidence="2">The sequence shown here is derived from an EMBL/GenBank/DDBJ whole genome shotgun (WGS) entry which is preliminary data.</text>
</comment>
<evidence type="ECO:0000256" key="1">
    <source>
        <dbReference type="SAM" id="MobiDB-lite"/>
    </source>
</evidence>
<feature type="region of interest" description="Disordered" evidence="1">
    <location>
        <begin position="75"/>
        <end position="105"/>
    </location>
</feature>
<dbReference type="Proteomes" id="UP001066276">
    <property type="component" value="Chromosome 3_2"/>
</dbReference>
<gene>
    <name evidence="2" type="ORF">NDU88_004400</name>
</gene>
<protein>
    <submittedName>
        <fullName evidence="2">Uncharacterized protein</fullName>
    </submittedName>
</protein>
<dbReference type="EMBL" id="JANPWB010000006">
    <property type="protein sequence ID" value="KAJ1179164.1"/>
    <property type="molecule type" value="Genomic_DNA"/>
</dbReference>
<keyword evidence="3" id="KW-1185">Reference proteome</keyword>
<name>A0AAV7TR56_PLEWA</name>
<evidence type="ECO:0000313" key="2">
    <source>
        <dbReference type="EMBL" id="KAJ1179164.1"/>
    </source>
</evidence>
<dbReference type="AlphaFoldDB" id="A0AAV7TR56"/>
<evidence type="ECO:0000313" key="3">
    <source>
        <dbReference type="Proteomes" id="UP001066276"/>
    </source>
</evidence>
<reference evidence="2" key="1">
    <citation type="journal article" date="2022" name="bioRxiv">
        <title>Sequencing and chromosome-scale assembly of the giantPleurodeles waltlgenome.</title>
        <authorList>
            <person name="Brown T."/>
            <person name="Elewa A."/>
            <person name="Iarovenko S."/>
            <person name="Subramanian E."/>
            <person name="Araus A.J."/>
            <person name="Petzold A."/>
            <person name="Susuki M."/>
            <person name="Suzuki K.-i.T."/>
            <person name="Hayashi T."/>
            <person name="Toyoda A."/>
            <person name="Oliveira C."/>
            <person name="Osipova E."/>
            <person name="Leigh N.D."/>
            <person name="Simon A."/>
            <person name="Yun M.H."/>
        </authorList>
    </citation>
    <scope>NUCLEOTIDE SEQUENCE</scope>
    <source>
        <strain evidence="2">20211129_DDA</strain>
        <tissue evidence="2">Liver</tissue>
    </source>
</reference>
<proteinExistence type="predicted"/>
<accession>A0AAV7TR56</accession>
<organism evidence="2 3">
    <name type="scientific">Pleurodeles waltl</name>
    <name type="common">Iberian ribbed newt</name>
    <dbReference type="NCBI Taxonomy" id="8319"/>
    <lineage>
        <taxon>Eukaryota</taxon>
        <taxon>Metazoa</taxon>
        <taxon>Chordata</taxon>
        <taxon>Craniata</taxon>
        <taxon>Vertebrata</taxon>
        <taxon>Euteleostomi</taxon>
        <taxon>Amphibia</taxon>
        <taxon>Batrachia</taxon>
        <taxon>Caudata</taxon>
        <taxon>Salamandroidea</taxon>
        <taxon>Salamandridae</taxon>
        <taxon>Pleurodelinae</taxon>
        <taxon>Pleurodeles</taxon>
    </lineage>
</organism>
<sequence length="121" mass="12726">MFVYCAAVLPRSPGSVLPQAVASRQELPTDCRAPLLGGPLCSVFSPTTLTQRHTGQGATPSTSVLTTRRLRLRDCNSSGVSGSHRGTLPCPAGEPPMPASVTSVWPDKGVGRSRALCLRVR</sequence>